<reference evidence="2 3" key="2">
    <citation type="journal article" date="2017" name="Plant Pathol.">
        <title>Pathogenicity and virulence gene content of Xanthomonas strains infecting Araceae, formerly known as Xanthomonas axonopodis pv. dieffenbachiae.</title>
        <authorList>
            <person name="Constantin E.C."/>
            <person name="Haegeman A."/>
            <person name="Van Vaerenbergh J."/>
            <person name="Baeyen S."/>
            <person name="Van Malderghem C."/>
            <person name="Maes M."/>
            <person name="Cottyn B."/>
        </authorList>
    </citation>
    <scope>NUCLEOTIDE SEQUENCE [LARGE SCALE GENOMIC DNA]</scope>
    <source>
        <strain evidence="3">LMG9055</strain>
    </source>
</reference>
<feature type="transmembrane region" description="Helical" evidence="1">
    <location>
        <begin position="89"/>
        <end position="110"/>
    </location>
</feature>
<keyword evidence="1" id="KW-0812">Transmembrane</keyword>
<sequence length="113" mass="12284">MTQLQIVVLTAMVGPVYLIFLYLIGDMIGRARLSTIESSWERGASTLLAGLLAHAALTSVALVVAPGWSGMSLWILLAGAVISWRWRRPMVATLAKPLLLVIAYSVACYLRKV</sequence>
<organism evidence="2 3">
    <name type="scientific">Xanthomonas phaseoli pv. syngonii LMG 9055</name>
    <dbReference type="NCBI Taxonomy" id="1437878"/>
    <lineage>
        <taxon>Bacteria</taxon>
        <taxon>Pseudomonadati</taxon>
        <taxon>Pseudomonadota</taxon>
        <taxon>Gammaproteobacteria</taxon>
        <taxon>Lysobacterales</taxon>
        <taxon>Lysobacteraceae</taxon>
        <taxon>Xanthomonas</taxon>
    </lineage>
</organism>
<keyword evidence="1" id="KW-0472">Membrane</keyword>
<comment type="caution">
    <text evidence="2">The sequence shown here is derived from an EMBL/GenBank/DDBJ whole genome shotgun (WGS) entry which is preliminary data.</text>
</comment>
<dbReference type="EMBL" id="JPUO02000042">
    <property type="protein sequence ID" value="OQP83057.1"/>
    <property type="molecule type" value="Genomic_DNA"/>
</dbReference>
<feature type="transmembrane region" description="Helical" evidence="1">
    <location>
        <begin position="6"/>
        <end position="25"/>
    </location>
</feature>
<dbReference type="Proteomes" id="UP000050343">
    <property type="component" value="Unassembled WGS sequence"/>
</dbReference>
<evidence type="ECO:0000256" key="1">
    <source>
        <dbReference type="SAM" id="Phobius"/>
    </source>
</evidence>
<keyword evidence="1" id="KW-1133">Transmembrane helix</keyword>
<gene>
    <name evidence="2" type="ORF">IA54_019740</name>
</gene>
<proteinExistence type="predicted"/>
<dbReference type="AlphaFoldDB" id="A0A1V9HJT4"/>
<reference evidence="2 3" key="1">
    <citation type="journal article" date="2016" name="Plant Pathol.">
        <title>Genetic characterization of strains named as Xanthomonas axonopodis pv. dieffenbachiae leads to a taxonomic revision of the X. axonopodis species complex.</title>
        <authorList>
            <person name="Constantin E.C."/>
            <person name="Cleenwerck I."/>
            <person name="Maes M."/>
            <person name="Baeyen S."/>
            <person name="Van Malderghem C."/>
            <person name="De Vos P."/>
            <person name="Cottyn B."/>
        </authorList>
    </citation>
    <scope>NUCLEOTIDE SEQUENCE [LARGE SCALE GENOMIC DNA]</scope>
    <source>
        <strain evidence="3">LMG9055</strain>
    </source>
</reference>
<evidence type="ECO:0000313" key="3">
    <source>
        <dbReference type="Proteomes" id="UP000050343"/>
    </source>
</evidence>
<evidence type="ECO:0000313" key="2">
    <source>
        <dbReference type="EMBL" id="OQP83057.1"/>
    </source>
</evidence>
<name>A0A1V9HJT4_9XANT</name>
<accession>A0A1V9HJT4</accession>
<feature type="transmembrane region" description="Helical" evidence="1">
    <location>
        <begin position="46"/>
        <end position="69"/>
    </location>
</feature>
<protein>
    <submittedName>
        <fullName evidence="2">Uncharacterized protein</fullName>
    </submittedName>
</protein>